<feature type="signal peptide" evidence="2">
    <location>
        <begin position="1"/>
        <end position="30"/>
    </location>
</feature>
<evidence type="ECO:0000313" key="4">
    <source>
        <dbReference type="Proteomes" id="UP000094776"/>
    </source>
</evidence>
<dbReference type="AlphaFoldDB" id="A0A1B4PZI0"/>
<dbReference type="RefSeq" id="WP_069274245.1">
    <property type="nucleotide sequence ID" value="NZ_CP013444.1"/>
</dbReference>
<name>A0A1B4PZI0_BURCE</name>
<feature type="compositionally biased region" description="Low complexity" evidence="1">
    <location>
        <begin position="146"/>
        <end position="158"/>
    </location>
</feature>
<gene>
    <name evidence="3" type="ORF">WT26_25895</name>
</gene>
<sequence>MKRNQGYRARGWGAALAVAWTLVASAPAHAQTADVPQAWMRYGQLAGQQFQAWLEADGDAADRLHRYLEVRVLNASAAAPPPAIVVRAWIGPNGAVTRVEFASLGDPNADAALRQLLTAGPLAEPPPPDMRQPLRVRLRLTPNPDAPVAASGAAAAAP</sequence>
<evidence type="ECO:0008006" key="5">
    <source>
        <dbReference type="Google" id="ProtNLM"/>
    </source>
</evidence>
<keyword evidence="2" id="KW-0732">Signal</keyword>
<evidence type="ECO:0000256" key="1">
    <source>
        <dbReference type="SAM" id="MobiDB-lite"/>
    </source>
</evidence>
<protein>
    <recommendedName>
        <fullName evidence="5">YbaB/EbfC family DNA-binding protein</fullName>
    </recommendedName>
</protein>
<feature type="region of interest" description="Disordered" evidence="1">
    <location>
        <begin position="139"/>
        <end position="158"/>
    </location>
</feature>
<proteinExistence type="predicted"/>
<dbReference type="EMBL" id="CP013444">
    <property type="protein sequence ID" value="AOK19348.1"/>
    <property type="molecule type" value="Genomic_DNA"/>
</dbReference>
<organism evidence="3 4">
    <name type="scientific">Burkholderia cepacia</name>
    <name type="common">Pseudomonas cepacia</name>
    <dbReference type="NCBI Taxonomy" id="292"/>
    <lineage>
        <taxon>Bacteria</taxon>
        <taxon>Pseudomonadati</taxon>
        <taxon>Pseudomonadota</taxon>
        <taxon>Betaproteobacteria</taxon>
        <taxon>Burkholderiales</taxon>
        <taxon>Burkholderiaceae</taxon>
        <taxon>Burkholderia</taxon>
        <taxon>Burkholderia cepacia complex</taxon>
    </lineage>
</organism>
<dbReference type="Proteomes" id="UP000094776">
    <property type="component" value="Chromosome 2"/>
</dbReference>
<reference evidence="3 4" key="1">
    <citation type="submission" date="2015-12" db="EMBL/GenBank/DDBJ databases">
        <title>Diversity of Burkholderia near neighbor genomes.</title>
        <authorList>
            <person name="Sahl J."/>
            <person name="Wagner D."/>
            <person name="Keim P."/>
        </authorList>
    </citation>
    <scope>NUCLEOTIDE SEQUENCE [LARGE SCALE GENOMIC DNA]</scope>
    <source>
        <strain evidence="3 4">MSMB1184WGS</strain>
    </source>
</reference>
<evidence type="ECO:0000313" key="3">
    <source>
        <dbReference type="EMBL" id="AOK19348.1"/>
    </source>
</evidence>
<dbReference type="SUPFAM" id="SSF74653">
    <property type="entry name" value="TolA/TonB C-terminal domain"/>
    <property type="match status" value="1"/>
</dbReference>
<feature type="chain" id="PRO_5008567845" description="YbaB/EbfC family DNA-binding protein" evidence="2">
    <location>
        <begin position="31"/>
        <end position="158"/>
    </location>
</feature>
<evidence type="ECO:0000256" key="2">
    <source>
        <dbReference type="SAM" id="SignalP"/>
    </source>
</evidence>
<accession>A0A1B4PZI0</accession>